<gene>
    <name evidence="2" type="ORF">CISIN_1g041437mg</name>
</gene>
<dbReference type="InterPro" id="IPR051761">
    <property type="entry name" value="MLP-like_ligand-binding"/>
</dbReference>
<dbReference type="STRING" id="2711.A0A067DK15"/>
<keyword evidence="3" id="KW-1185">Reference proteome</keyword>
<dbReference type="PANTHER" id="PTHR31907">
    <property type="entry name" value="MLP-LIKE PROTEIN 423"/>
    <property type="match status" value="1"/>
</dbReference>
<dbReference type="InterPro" id="IPR000916">
    <property type="entry name" value="Bet_v_I/MLP"/>
</dbReference>
<dbReference type="Gene3D" id="3.30.530.20">
    <property type="match status" value="1"/>
</dbReference>
<name>A0A067DK15_CITSI</name>
<dbReference type="SMART" id="SM01037">
    <property type="entry name" value="Bet_v_1"/>
    <property type="match status" value="1"/>
</dbReference>
<dbReference type="Pfam" id="PF00407">
    <property type="entry name" value="Bet_v_1"/>
    <property type="match status" value="1"/>
</dbReference>
<protein>
    <recommendedName>
        <fullName evidence="1">Bet v I/Major latex protein domain-containing protein</fullName>
    </recommendedName>
</protein>
<organism evidence="2 3">
    <name type="scientific">Citrus sinensis</name>
    <name type="common">Sweet orange</name>
    <name type="synonym">Citrus aurantium var. sinensis</name>
    <dbReference type="NCBI Taxonomy" id="2711"/>
    <lineage>
        <taxon>Eukaryota</taxon>
        <taxon>Viridiplantae</taxon>
        <taxon>Streptophyta</taxon>
        <taxon>Embryophyta</taxon>
        <taxon>Tracheophyta</taxon>
        <taxon>Spermatophyta</taxon>
        <taxon>Magnoliopsida</taxon>
        <taxon>eudicotyledons</taxon>
        <taxon>Gunneridae</taxon>
        <taxon>Pentapetalae</taxon>
        <taxon>rosids</taxon>
        <taxon>malvids</taxon>
        <taxon>Sapindales</taxon>
        <taxon>Rutaceae</taxon>
        <taxon>Aurantioideae</taxon>
        <taxon>Citrus</taxon>
    </lineage>
</organism>
<dbReference type="SUPFAM" id="SSF55961">
    <property type="entry name" value="Bet v1-like"/>
    <property type="match status" value="1"/>
</dbReference>
<dbReference type="AlphaFoldDB" id="A0A067DK15"/>
<dbReference type="InterPro" id="IPR023393">
    <property type="entry name" value="START-like_dom_sf"/>
</dbReference>
<dbReference type="PaxDb" id="2711-XP_006469318.1"/>
<dbReference type="Proteomes" id="UP000027120">
    <property type="component" value="Unassembled WGS sequence"/>
</dbReference>
<feature type="domain" description="Bet v I/Major latex protein" evidence="1">
    <location>
        <begin position="2"/>
        <end position="154"/>
    </location>
</feature>
<reference evidence="2 3" key="1">
    <citation type="submission" date="2014-04" db="EMBL/GenBank/DDBJ databases">
        <authorList>
            <consortium name="International Citrus Genome Consortium"/>
            <person name="Gmitter F."/>
            <person name="Chen C."/>
            <person name="Farmerie W."/>
            <person name="Harkins T."/>
            <person name="Desany B."/>
            <person name="Mohiuddin M."/>
            <person name="Kodira C."/>
            <person name="Borodovsky M."/>
            <person name="Lomsadze A."/>
            <person name="Burns P."/>
            <person name="Jenkins J."/>
            <person name="Prochnik S."/>
            <person name="Shu S."/>
            <person name="Chapman J."/>
            <person name="Pitluck S."/>
            <person name="Schmutz J."/>
            <person name="Rokhsar D."/>
        </authorList>
    </citation>
    <scope>NUCLEOTIDE SEQUENCE</scope>
</reference>
<proteinExistence type="predicted"/>
<evidence type="ECO:0000259" key="1">
    <source>
        <dbReference type="SMART" id="SM01037"/>
    </source>
</evidence>
<dbReference type="SMR" id="A0A067DK15"/>
<evidence type="ECO:0000313" key="2">
    <source>
        <dbReference type="EMBL" id="KDO39372.1"/>
    </source>
</evidence>
<dbReference type="eggNOG" id="ENOG502RN75">
    <property type="taxonomic scope" value="Eukaryota"/>
</dbReference>
<dbReference type="EMBL" id="KK786675">
    <property type="protein sequence ID" value="KDO39372.1"/>
    <property type="molecule type" value="Genomic_DNA"/>
</dbReference>
<dbReference type="CDD" id="cd07816">
    <property type="entry name" value="Bet_v1-like"/>
    <property type="match status" value="1"/>
</dbReference>
<accession>A0A067DK15</accession>
<dbReference type="GO" id="GO:0006952">
    <property type="term" value="P:defense response"/>
    <property type="evidence" value="ECO:0007669"/>
    <property type="project" value="InterPro"/>
</dbReference>
<sequence length="156" mass="17541">MSQNGNKVETVVEVKAPAAKFHQVFSCKPHVAASMSPQSIQGCDLLEGEWGKPGCIICWRYFHDGSPQIAKEIMEVIDNENYITNYKVIEGNLLELYKSFCSTVKVTPKENDDGSLVHWIFEYEKLNEDVPDPTGKLQMVIDVAKDIDAHLLSQQP</sequence>
<evidence type="ECO:0000313" key="3">
    <source>
        <dbReference type="Proteomes" id="UP000027120"/>
    </source>
</evidence>